<dbReference type="eggNOG" id="KOG0637">
    <property type="taxonomic scope" value="Eukaryota"/>
</dbReference>
<dbReference type="PANTHER" id="PTHR19432">
    <property type="entry name" value="SUGAR TRANSPORTER"/>
    <property type="match status" value="1"/>
</dbReference>
<evidence type="ECO:0000313" key="8">
    <source>
        <dbReference type="EMBL" id="EKD14902.1"/>
    </source>
</evidence>
<dbReference type="SUPFAM" id="SSF103473">
    <property type="entry name" value="MFS general substrate transporter"/>
    <property type="match status" value="1"/>
</dbReference>
<evidence type="ECO:0000256" key="5">
    <source>
        <dbReference type="ARBA" id="ARBA00023136"/>
    </source>
</evidence>
<dbReference type="Proteomes" id="UP000006753">
    <property type="component" value="Unassembled WGS sequence"/>
</dbReference>
<dbReference type="HOGENOM" id="CLU_018303_1_1_1"/>
<feature type="transmembrane region" description="Helical" evidence="7">
    <location>
        <begin position="200"/>
        <end position="223"/>
    </location>
</feature>
<feature type="region of interest" description="Disordered" evidence="6">
    <location>
        <begin position="12"/>
        <end position="37"/>
    </location>
</feature>
<dbReference type="EMBL" id="JH921444">
    <property type="protein sequence ID" value="EKD14902.1"/>
    <property type="molecule type" value="Genomic_DNA"/>
</dbReference>
<keyword evidence="9" id="KW-1185">Reference proteome</keyword>
<dbReference type="AlphaFoldDB" id="K1WR79"/>
<gene>
    <name evidence="8" type="ORF">MBM_07113</name>
</gene>
<name>K1WR79_MARBU</name>
<protein>
    <submittedName>
        <fullName evidence="8">Sucrose transporter</fullName>
    </submittedName>
</protein>
<dbReference type="Gene3D" id="1.20.1250.20">
    <property type="entry name" value="MFS general substrate transporter like domains"/>
    <property type="match status" value="1"/>
</dbReference>
<feature type="transmembrane region" description="Helical" evidence="7">
    <location>
        <begin position="49"/>
        <end position="68"/>
    </location>
</feature>
<feature type="transmembrane region" description="Helical" evidence="7">
    <location>
        <begin position="80"/>
        <end position="99"/>
    </location>
</feature>
<evidence type="ECO:0000256" key="4">
    <source>
        <dbReference type="ARBA" id="ARBA00022989"/>
    </source>
</evidence>
<feature type="transmembrane region" description="Helical" evidence="7">
    <location>
        <begin position="297"/>
        <end position="319"/>
    </location>
</feature>
<sequence length="593" mass="64795">MEKSVALESARQCAAQDHGSSSSLDTGQSRASCSHGRLREGEAEMRTPLYLIYLTVSIGGLQVIWTTIMSQGSPYLTSLGLPSPIIALVWLAQLSGAFVQPYIGILSDSCENRWGRRRPFIILGTVLTIICTIGLPWTPDCVAFLFSLFDGNSREWRSSELLATQILASMWIWALNISIQPVQSGIRALIIDSVSLPQQVQASAYASCVIGFGSILGYSTAFVDLPLLLPWLGDTQMKGVCVIASVALGSTVALSCLTIKERKLDAASFPKHSSGLLGRLRELFANFRIFPSKILKIFAVQFFAWLSWFPFMFYITTYIGDIYGVKFQVQTPSTALPAPSSSSVTCESTRYGTLALVFFATMALLTNLTLPHFIISSATESEDYLTFAQKSQYQVLNRIRTLYRRFKTSWLTLPRLWAASHIFRFVILLSTAFTDSLLISTLLVATLGISWAITQWVPHALISAEIAKSQTYIPASQQILSQGSASTEYRPPSAEDDDAADELDGMLGNAEKAEMDDGRDEPKAVLQAGAVMGMQNMAIATPQMAAAVLCSLLFWILGRYGITGSEAAGWVIRILQLSGLVAAWLASQIETDG</sequence>
<comment type="subcellular location">
    <subcellularLocation>
        <location evidence="1">Membrane</location>
        <topology evidence="1">Multi-pass membrane protein</topology>
    </subcellularLocation>
</comment>
<dbReference type="OrthoDB" id="28755at2759"/>
<evidence type="ECO:0000313" key="9">
    <source>
        <dbReference type="Proteomes" id="UP000006753"/>
    </source>
</evidence>
<dbReference type="InParanoid" id="K1WR79"/>
<dbReference type="PANTHER" id="PTHR19432:SF35">
    <property type="entry name" value="SOLUTE CARRIER FAMILY 45 MEMBER 3 ISOFORM X1"/>
    <property type="match status" value="1"/>
</dbReference>
<organism evidence="8 9">
    <name type="scientific">Marssonina brunnea f. sp. multigermtubi (strain MB_m1)</name>
    <name type="common">Marssonina leaf spot fungus</name>
    <dbReference type="NCBI Taxonomy" id="1072389"/>
    <lineage>
        <taxon>Eukaryota</taxon>
        <taxon>Fungi</taxon>
        <taxon>Dikarya</taxon>
        <taxon>Ascomycota</taxon>
        <taxon>Pezizomycotina</taxon>
        <taxon>Leotiomycetes</taxon>
        <taxon>Helotiales</taxon>
        <taxon>Drepanopezizaceae</taxon>
        <taxon>Drepanopeziza</taxon>
    </lineage>
</organism>
<dbReference type="RefSeq" id="XP_007295002.1">
    <property type="nucleotide sequence ID" value="XM_007294940.1"/>
</dbReference>
<evidence type="ECO:0000256" key="6">
    <source>
        <dbReference type="SAM" id="MobiDB-lite"/>
    </source>
</evidence>
<feature type="transmembrane region" description="Helical" evidence="7">
    <location>
        <begin position="235"/>
        <end position="259"/>
    </location>
</feature>
<keyword evidence="5 7" id="KW-0472">Membrane</keyword>
<dbReference type="GeneID" id="18763048"/>
<keyword evidence="2" id="KW-0813">Transport</keyword>
<proteinExistence type="predicted"/>
<keyword evidence="3 7" id="KW-0812">Transmembrane</keyword>
<feature type="transmembrane region" description="Helical" evidence="7">
    <location>
        <begin position="425"/>
        <end position="453"/>
    </location>
</feature>
<feature type="compositionally biased region" description="Polar residues" evidence="6">
    <location>
        <begin position="18"/>
        <end position="32"/>
    </location>
</feature>
<keyword evidence="4 7" id="KW-1133">Transmembrane helix</keyword>
<evidence type="ECO:0000256" key="7">
    <source>
        <dbReference type="SAM" id="Phobius"/>
    </source>
</evidence>
<reference evidence="8 9" key="1">
    <citation type="journal article" date="2012" name="BMC Genomics">
        <title>Sequencing the genome of Marssonina brunnea reveals fungus-poplar co-evolution.</title>
        <authorList>
            <person name="Zhu S."/>
            <person name="Cao Y.-Z."/>
            <person name="Jiang C."/>
            <person name="Tan B.-Y."/>
            <person name="Wang Z."/>
            <person name="Feng S."/>
            <person name="Zhang L."/>
            <person name="Su X.-H."/>
            <person name="Brejova B."/>
            <person name="Vinar T."/>
            <person name="Xu M."/>
            <person name="Wang M.-X."/>
            <person name="Zhang S.-G."/>
            <person name="Huang M.-R."/>
            <person name="Wu R."/>
            <person name="Zhou Y."/>
        </authorList>
    </citation>
    <scope>NUCLEOTIDE SEQUENCE [LARGE SCALE GENOMIC DNA]</scope>
    <source>
        <strain evidence="8 9">MB_m1</strain>
    </source>
</reference>
<evidence type="ECO:0000256" key="1">
    <source>
        <dbReference type="ARBA" id="ARBA00004141"/>
    </source>
</evidence>
<accession>K1WR79</accession>
<feature type="transmembrane region" description="Helical" evidence="7">
    <location>
        <begin position="351"/>
        <end position="370"/>
    </location>
</feature>
<dbReference type="InterPro" id="IPR036259">
    <property type="entry name" value="MFS_trans_sf"/>
</dbReference>
<feature type="transmembrane region" description="Helical" evidence="7">
    <location>
        <begin position="120"/>
        <end position="149"/>
    </location>
</feature>
<evidence type="ECO:0000256" key="3">
    <source>
        <dbReference type="ARBA" id="ARBA00022692"/>
    </source>
</evidence>
<dbReference type="OMA" id="GGLQVIW"/>
<evidence type="ECO:0000256" key="2">
    <source>
        <dbReference type="ARBA" id="ARBA00022448"/>
    </source>
</evidence>
<feature type="transmembrane region" description="Helical" evidence="7">
    <location>
        <begin position="537"/>
        <end position="558"/>
    </location>
</feature>
<dbReference type="KEGG" id="mbe:MBM_07113"/>
<dbReference type="GO" id="GO:0005886">
    <property type="term" value="C:plasma membrane"/>
    <property type="evidence" value="ECO:0007669"/>
    <property type="project" value="TreeGrafter"/>
</dbReference>
<dbReference type="GO" id="GO:0008506">
    <property type="term" value="F:sucrose:proton symporter activity"/>
    <property type="evidence" value="ECO:0007669"/>
    <property type="project" value="TreeGrafter"/>
</dbReference>
<feature type="transmembrane region" description="Helical" evidence="7">
    <location>
        <begin position="570"/>
        <end position="587"/>
    </location>
</feature>